<organism evidence="2">
    <name type="scientific">Cyclophora tenuis</name>
    <name type="common">Marine diatom</name>
    <dbReference type="NCBI Taxonomy" id="216820"/>
    <lineage>
        <taxon>Eukaryota</taxon>
        <taxon>Sar</taxon>
        <taxon>Stramenopiles</taxon>
        <taxon>Ochrophyta</taxon>
        <taxon>Bacillariophyta</taxon>
        <taxon>Fragilariophyceae</taxon>
        <taxon>Fragilariophycidae</taxon>
        <taxon>Cyclophorales</taxon>
        <taxon>Cyclophoraceae</taxon>
        <taxon>Cyclophora</taxon>
    </lineage>
</organism>
<evidence type="ECO:0000313" key="2">
    <source>
        <dbReference type="EMBL" id="CAD8940699.1"/>
    </source>
</evidence>
<feature type="region of interest" description="Disordered" evidence="1">
    <location>
        <begin position="55"/>
        <end position="77"/>
    </location>
</feature>
<dbReference type="AlphaFoldDB" id="A0A7S1D9M1"/>
<sequence>VEEYIDELITNGRLVKLNHTLLWRSGAGFDDEEEETIGDDLLTPSADARKLYEEERNKRTTREIKRPRNGGGGSWLLRQSLGKGSSLGEKIGEAAEVAGYKSVCASVMASLARSIAALHGINIMTHTDIRLYMEQAPDLPPLGGHVIPGSSQETNYAQEAIREAMIRGIHKRKKKPKKARMAEAAFLQRDAVVETLISHCQISAPLLKLFPLAWQRALLANMITLIVAVISDFCSGIQLQILGHSLTISFRPITESDLIRHIGMAGTGFNHRRARPEEFEAAVRATAEDVSAGLKFLDRWHERALGSGLLRAQIANLIARLVLTLADEVLSGARLDLWSAPAGGPRMVAGLEYRTTPQKDAKEKNKR</sequence>
<accession>A0A7S1D9M1</accession>
<dbReference type="EMBL" id="HBFW01018367">
    <property type="protein sequence ID" value="CAD8940699.1"/>
    <property type="molecule type" value="Transcribed_RNA"/>
</dbReference>
<name>A0A7S1D9M1_CYCTE</name>
<proteinExistence type="predicted"/>
<evidence type="ECO:0000256" key="1">
    <source>
        <dbReference type="SAM" id="MobiDB-lite"/>
    </source>
</evidence>
<feature type="compositionally biased region" description="Basic and acidic residues" evidence="1">
    <location>
        <begin position="55"/>
        <end position="66"/>
    </location>
</feature>
<feature type="non-terminal residue" evidence="2">
    <location>
        <position position="1"/>
    </location>
</feature>
<reference evidence="2" key="1">
    <citation type="submission" date="2021-01" db="EMBL/GenBank/DDBJ databases">
        <authorList>
            <person name="Corre E."/>
            <person name="Pelletier E."/>
            <person name="Niang G."/>
            <person name="Scheremetjew M."/>
            <person name="Finn R."/>
            <person name="Kale V."/>
            <person name="Holt S."/>
            <person name="Cochrane G."/>
            <person name="Meng A."/>
            <person name="Brown T."/>
            <person name="Cohen L."/>
        </authorList>
    </citation>
    <scope>NUCLEOTIDE SEQUENCE</scope>
    <source>
        <strain evidence="2">ECT3854</strain>
    </source>
</reference>
<protein>
    <submittedName>
        <fullName evidence="2">Uncharacterized protein</fullName>
    </submittedName>
</protein>
<gene>
    <name evidence="2" type="ORF">CTEN0397_LOCUS11765</name>
</gene>